<proteinExistence type="predicted"/>
<reference evidence="2" key="1">
    <citation type="submission" date="2016-11" db="EMBL/GenBank/DDBJ databases">
        <title>The genome of Nicotiana attenuata.</title>
        <authorList>
            <person name="Xu S."/>
            <person name="Brockmoeller T."/>
            <person name="Gaquerel E."/>
            <person name="Navarro A."/>
            <person name="Kuhl H."/>
            <person name="Gase K."/>
            <person name="Ling Z."/>
            <person name="Zhou W."/>
            <person name="Kreitzer C."/>
            <person name="Stanke M."/>
            <person name="Tang H."/>
            <person name="Lyons E."/>
            <person name="Pandey P."/>
            <person name="Pandey S.P."/>
            <person name="Timmermann B."/>
            <person name="Baldwin I.T."/>
        </authorList>
    </citation>
    <scope>NUCLEOTIDE SEQUENCE [LARGE SCALE GENOMIC DNA]</scope>
    <source>
        <strain evidence="2">UT</strain>
    </source>
</reference>
<dbReference type="InterPro" id="IPR051886">
    <property type="entry name" value="Seed_Dev/Stress_Resp_Reg"/>
</dbReference>
<dbReference type="SMR" id="A0A1J6KK31"/>
<evidence type="ECO:0000313" key="2">
    <source>
        <dbReference type="EMBL" id="OIT23155.1"/>
    </source>
</evidence>
<dbReference type="Pfam" id="PF14144">
    <property type="entry name" value="DOG1"/>
    <property type="match status" value="1"/>
</dbReference>
<dbReference type="PANTHER" id="PTHR46354:SF7">
    <property type="entry name" value="PROTEIN DOG1-LIKE 1"/>
    <property type="match status" value="1"/>
</dbReference>
<name>A0A1J6KK31_NICAT</name>
<dbReference type="Gramene" id="OIT23155">
    <property type="protein sequence ID" value="OIT23155"/>
    <property type="gene ID" value="A4A49_54982"/>
</dbReference>
<dbReference type="EMBL" id="MJEQ01003330">
    <property type="protein sequence ID" value="OIT23155.1"/>
    <property type="molecule type" value="Genomic_DNA"/>
</dbReference>
<dbReference type="AlphaFoldDB" id="A0A1J6KK31"/>
<dbReference type="GO" id="GO:0006351">
    <property type="term" value="P:DNA-templated transcription"/>
    <property type="evidence" value="ECO:0007669"/>
    <property type="project" value="InterPro"/>
</dbReference>
<evidence type="ECO:0000259" key="1">
    <source>
        <dbReference type="PROSITE" id="PS51806"/>
    </source>
</evidence>
<sequence>MSPFFAPTSCTSLENSVVWISSCRPSSFIPFIYALCSIEIESHLTEFFQGTKIGKLAELTAKQITMVDELQGKTIKKERKLCSRLASLQAKIVDQPLASKLKRDNGDEGEDCGNIDELLDEHSHEMATIVEEADDL</sequence>
<dbReference type="STRING" id="49451.A0A1J6KK31"/>
<gene>
    <name evidence="2" type="ORF">A4A49_54982</name>
</gene>
<keyword evidence="3" id="KW-1185">Reference proteome</keyword>
<accession>A0A1J6KK31</accession>
<dbReference type="PROSITE" id="PS51806">
    <property type="entry name" value="DOG1"/>
    <property type="match status" value="1"/>
</dbReference>
<dbReference type="PANTHER" id="PTHR46354">
    <property type="entry name" value="DOG1 DOMAIN-CONTAINING PROTEIN"/>
    <property type="match status" value="1"/>
</dbReference>
<dbReference type="GO" id="GO:0043565">
    <property type="term" value="F:sequence-specific DNA binding"/>
    <property type="evidence" value="ECO:0007669"/>
    <property type="project" value="InterPro"/>
</dbReference>
<dbReference type="Proteomes" id="UP000187609">
    <property type="component" value="Unassembled WGS sequence"/>
</dbReference>
<feature type="domain" description="DOG1" evidence="1">
    <location>
        <begin position="1"/>
        <end position="136"/>
    </location>
</feature>
<comment type="caution">
    <text evidence="2">The sequence shown here is derived from an EMBL/GenBank/DDBJ whole genome shotgun (WGS) entry which is preliminary data.</text>
</comment>
<dbReference type="InterPro" id="IPR025422">
    <property type="entry name" value="TGA_domain"/>
</dbReference>
<evidence type="ECO:0000313" key="3">
    <source>
        <dbReference type="Proteomes" id="UP000187609"/>
    </source>
</evidence>
<organism evidence="2 3">
    <name type="scientific">Nicotiana attenuata</name>
    <name type="common">Coyote tobacco</name>
    <dbReference type="NCBI Taxonomy" id="49451"/>
    <lineage>
        <taxon>Eukaryota</taxon>
        <taxon>Viridiplantae</taxon>
        <taxon>Streptophyta</taxon>
        <taxon>Embryophyta</taxon>
        <taxon>Tracheophyta</taxon>
        <taxon>Spermatophyta</taxon>
        <taxon>Magnoliopsida</taxon>
        <taxon>eudicotyledons</taxon>
        <taxon>Gunneridae</taxon>
        <taxon>Pentapetalae</taxon>
        <taxon>asterids</taxon>
        <taxon>lamiids</taxon>
        <taxon>Solanales</taxon>
        <taxon>Solanaceae</taxon>
        <taxon>Nicotianoideae</taxon>
        <taxon>Nicotianeae</taxon>
        <taxon>Nicotiana</taxon>
    </lineage>
</organism>
<protein>
    <recommendedName>
        <fullName evidence="1">DOG1 domain-containing protein</fullName>
    </recommendedName>
</protein>